<evidence type="ECO:0000256" key="1">
    <source>
        <dbReference type="SAM" id="Phobius"/>
    </source>
</evidence>
<protein>
    <submittedName>
        <fullName evidence="2">Uncharacterized protein</fullName>
    </submittedName>
</protein>
<evidence type="ECO:0000313" key="2">
    <source>
        <dbReference type="EMBL" id="KAG6523846.1"/>
    </source>
</evidence>
<dbReference type="Proteomes" id="UP000734854">
    <property type="component" value="Unassembled WGS sequence"/>
</dbReference>
<comment type="caution">
    <text evidence="2">The sequence shown here is derived from an EMBL/GenBank/DDBJ whole genome shotgun (WGS) entry which is preliminary data.</text>
</comment>
<dbReference type="AlphaFoldDB" id="A0A8J5LUE3"/>
<accession>A0A8J5LUE3</accession>
<keyword evidence="3" id="KW-1185">Reference proteome</keyword>
<dbReference type="EMBL" id="JACMSC010000004">
    <property type="protein sequence ID" value="KAG6523846.1"/>
    <property type="molecule type" value="Genomic_DNA"/>
</dbReference>
<organism evidence="2 3">
    <name type="scientific">Zingiber officinale</name>
    <name type="common">Ginger</name>
    <name type="synonym">Amomum zingiber</name>
    <dbReference type="NCBI Taxonomy" id="94328"/>
    <lineage>
        <taxon>Eukaryota</taxon>
        <taxon>Viridiplantae</taxon>
        <taxon>Streptophyta</taxon>
        <taxon>Embryophyta</taxon>
        <taxon>Tracheophyta</taxon>
        <taxon>Spermatophyta</taxon>
        <taxon>Magnoliopsida</taxon>
        <taxon>Liliopsida</taxon>
        <taxon>Zingiberales</taxon>
        <taxon>Zingiberaceae</taxon>
        <taxon>Zingiber</taxon>
    </lineage>
</organism>
<feature type="transmembrane region" description="Helical" evidence="1">
    <location>
        <begin position="82"/>
        <end position="109"/>
    </location>
</feature>
<evidence type="ECO:0000313" key="3">
    <source>
        <dbReference type="Proteomes" id="UP000734854"/>
    </source>
</evidence>
<sequence>MFGFLSKALKNLLVAGGYKQQDIRQIKNRGMNIVKGVADLIRRSSGNPTSEGGSTVHGDKYGAPYPRICFGFQKRLMRLPRVSLCVGSLFLAASPCYVILFAQAVHIFFLESDTFKSSLPRSIDIFLDSSFETSIVLLDAGEEALLNTLWQKYTNELDKVEKKKLLQAFLLQFIQTYENWDPVHSGQTSAELVTEPEDIIIGCSAGHPSEVVLILIQEIVCITSLLAESKNSAGGQGNDDPSEPLGSSDFTADALCALNCLTILTRSTHNCNVFSYYGGVQKITALFKAAVVKLKTLTSSLPVDEHLPNTLLERISFLQKILVRVVSIIFSFMELHAQRTGNIQTDIIRKHPREFSSSGSKKLFCETRIIWQQKAIVMVIEAGGVNWLVAPVEVPVSAKSKSLACQMYLQDTTKLDLERRSIL</sequence>
<reference evidence="2 3" key="1">
    <citation type="submission" date="2020-08" db="EMBL/GenBank/DDBJ databases">
        <title>Plant Genome Project.</title>
        <authorList>
            <person name="Zhang R.-G."/>
        </authorList>
    </citation>
    <scope>NUCLEOTIDE SEQUENCE [LARGE SCALE GENOMIC DNA]</scope>
    <source>
        <tissue evidence="2">Rhizome</tissue>
    </source>
</reference>
<keyword evidence="1" id="KW-1133">Transmembrane helix</keyword>
<proteinExistence type="predicted"/>
<gene>
    <name evidence="2" type="ORF">ZIOFF_013733</name>
</gene>
<keyword evidence="1" id="KW-0812">Transmembrane</keyword>
<name>A0A8J5LUE3_ZINOF</name>
<keyword evidence="1" id="KW-0472">Membrane</keyword>